<evidence type="ECO:0000313" key="1">
    <source>
        <dbReference type="EMBL" id="SDX35502.1"/>
    </source>
</evidence>
<gene>
    <name evidence="1" type="ORF">SAMN05443574_13514</name>
</gene>
<proteinExistence type="predicted"/>
<accession>A0A1H3B0N1</accession>
<reference evidence="1 2" key="1">
    <citation type="submission" date="2016-10" db="EMBL/GenBank/DDBJ databases">
        <authorList>
            <person name="de Groot N.N."/>
        </authorList>
    </citation>
    <scope>NUCLEOTIDE SEQUENCE [LARGE SCALE GENOMIC DNA]</scope>
    <source>
        <strain evidence="1 2">DSM 3756</strain>
    </source>
</reference>
<dbReference type="STRING" id="28442.SAMN05443574_13514"/>
<dbReference type="EMBL" id="FNOF01000035">
    <property type="protein sequence ID" value="SDX35502.1"/>
    <property type="molecule type" value="Genomic_DNA"/>
</dbReference>
<organism evidence="1 2">
    <name type="scientific">Haloarcula vallismortis</name>
    <name type="common">Halobacterium vallismortis</name>
    <dbReference type="NCBI Taxonomy" id="28442"/>
    <lineage>
        <taxon>Archaea</taxon>
        <taxon>Methanobacteriati</taxon>
        <taxon>Methanobacteriota</taxon>
        <taxon>Stenosarchaea group</taxon>
        <taxon>Halobacteria</taxon>
        <taxon>Halobacteriales</taxon>
        <taxon>Haloarculaceae</taxon>
        <taxon>Haloarcula</taxon>
    </lineage>
</organism>
<name>A0A1H3B0N1_HALVA</name>
<dbReference type="Proteomes" id="UP000182573">
    <property type="component" value="Unassembled WGS sequence"/>
</dbReference>
<sequence length="74" mass="7885">MSSDSADDDVLRCPTCDEILEGDFGEVPTAVEDGEIRVAFDCPACAAALEIVVESALPDALGVDLTVERRDEQQ</sequence>
<dbReference type="AlphaFoldDB" id="A0A1H3B0N1"/>
<dbReference type="RefSeq" id="WP_004517587.1">
    <property type="nucleotide sequence ID" value="NZ_FNOF01000035.1"/>
</dbReference>
<evidence type="ECO:0000313" key="2">
    <source>
        <dbReference type="Proteomes" id="UP000182573"/>
    </source>
</evidence>
<protein>
    <submittedName>
        <fullName evidence="1">Uncharacterized protein</fullName>
    </submittedName>
</protein>